<protein>
    <submittedName>
        <fullName evidence="1">Uncharacterized protein</fullName>
    </submittedName>
</protein>
<organism evidence="1 2">
    <name type="scientific">Dothistroma septosporum (strain NZE10 / CBS 128990)</name>
    <name type="common">Red band needle blight fungus</name>
    <name type="synonym">Mycosphaerella pini</name>
    <dbReference type="NCBI Taxonomy" id="675120"/>
    <lineage>
        <taxon>Eukaryota</taxon>
        <taxon>Fungi</taxon>
        <taxon>Dikarya</taxon>
        <taxon>Ascomycota</taxon>
        <taxon>Pezizomycotina</taxon>
        <taxon>Dothideomycetes</taxon>
        <taxon>Dothideomycetidae</taxon>
        <taxon>Mycosphaerellales</taxon>
        <taxon>Mycosphaerellaceae</taxon>
        <taxon>Dothistroma</taxon>
    </lineage>
</organism>
<dbReference type="EMBL" id="KB446545">
    <property type="protein sequence ID" value="EME39504.1"/>
    <property type="molecule type" value="Genomic_DNA"/>
</dbReference>
<dbReference type="Proteomes" id="UP000016933">
    <property type="component" value="Unassembled WGS sequence"/>
</dbReference>
<proteinExistence type="predicted"/>
<sequence length="62" mass="6691">MTGRSSKITCYGDERAVQLFTLGHHPSSTSKSHESRLLTMLLLPLHAVMRSSGSVLAVHAEG</sequence>
<reference evidence="2" key="1">
    <citation type="journal article" date="2012" name="PLoS Genet.">
        <title>The genomes of the fungal plant pathogens Cladosporium fulvum and Dothistroma septosporum reveal adaptation to different hosts and lifestyles but also signatures of common ancestry.</title>
        <authorList>
            <person name="de Wit P.J.G.M."/>
            <person name="van der Burgt A."/>
            <person name="Oekmen B."/>
            <person name="Stergiopoulos I."/>
            <person name="Abd-Elsalam K.A."/>
            <person name="Aerts A.L."/>
            <person name="Bahkali A.H."/>
            <person name="Beenen H.G."/>
            <person name="Chettri P."/>
            <person name="Cox M.P."/>
            <person name="Datema E."/>
            <person name="de Vries R.P."/>
            <person name="Dhillon B."/>
            <person name="Ganley A.R."/>
            <person name="Griffiths S.A."/>
            <person name="Guo Y."/>
            <person name="Hamelin R.C."/>
            <person name="Henrissat B."/>
            <person name="Kabir M.S."/>
            <person name="Jashni M.K."/>
            <person name="Kema G."/>
            <person name="Klaubauf S."/>
            <person name="Lapidus A."/>
            <person name="Levasseur A."/>
            <person name="Lindquist E."/>
            <person name="Mehrabi R."/>
            <person name="Ohm R.A."/>
            <person name="Owen T.J."/>
            <person name="Salamov A."/>
            <person name="Schwelm A."/>
            <person name="Schijlen E."/>
            <person name="Sun H."/>
            <person name="van den Burg H.A."/>
            <person name="van Ham R.C.H.J."/>
            <person name="Zhang S."/>
            <person name="Goodwin S.B."/>
            <person name="Grigoriev I.V."/>
            <person name="Collemare J."/>
            <person name="Bradshaw R.E."/>
        </authorList>
    </citation>
    <scope>NUCLEOTIDE SEQUENCE [LARGE SCALE GENOMIC DNA]</scope>
    <source>
        <strain evidence="2">NZE10 / CBS 128990</strain>
    </source>
</reference>
<evidence type="ECO:0000313" key="1">
    <source>
        <dbReference type="EMBL" id="EME39504.1"/>
    </source>
</evidence>
<gene>
    <name evidence="1" type="ORF">DOTSEDRAFT_75240</name>
</gene>
<reference evidence="1 2" key="2">
    <citation type="journal article" date="2012" name="PLoS Pathog.">
        <title>Diverse lifestyles and strategies of plant pathogenesis encoded in the genomes of eighteen Dothideomycetes fungi.</title>
        <authorList>
            <person name="Ohm R.A."/>
            <person name="Feau N."/>
            <person name="Henrissat B."/>
            <person name="Schoch C.L."/>
            <person name="Horwitz B.A."/>
            <person name="Barry K.W."/>
            <person name="Condon B.J."/>
            <person name="Copeland A.C."/>
            <person name="Dhillon B."/>
            <person name="Glaser F."/>
            <person name="Hesse C.N."/>
            <person name="Kosti I."/>
            <person name="LaButti K."/>
            <person name="Lindquist E.A."/>
            <person name="Lucas S."/>
            <person name="Salamov A.A."/>
            <person name="Bradshaw R.E."/>
            <person name="Ciuffetti L."/>
            <person name="Hamelin R.C."/>
            <person name="Kema G.H.J."/>
            <person name="Lawrence C."/>
            <person name="Scott J.A."/>
            <person name="Spatafora J.W."/>
            <person name="Turgeon B.G."/>
            <person name="de Wit P.J.G.M."/>
            <person name="Zhong S."/>
            <person name="Goodwin S.B."/>
            <person name="Grigoriev I.V."/>
        </authorList>
    </citation>
    <scope>NUCLEOTIDE SEQUENCE [LARGE SCALE GENOMIC DNA]</scope>
    <source>
        <strain evidence="2">NZE10 / CBS 128990</strain>
    </source>
</reference>
<dbReference type="HOGENOM" id="CLU_2904164_0_0_1"/>
<name>M2Y2I0_DOTSN</name>
<accession>M2Y2I0</accession>
<dbReference type="AlphaFoldDB" id="M2Y2I0"/>
<keyword evidence="2" id="KW-1185">Reference proteome</keyword>
<evidence type="ECO:0000313" key="2">
    <source>
        <dbReference type="Proteomes" id="UP000016933"/>
    </source>
</evidence>